<gene>
    <name evidence="2" type="ORF">METZ01_LOCUS119001</name>
</gene>
<dbReference type="AlphaFoldDB" id="A0A381XPL3"/>
<evidence type="ECO:0000313" key="2">
    <source>
        <dbReference type="EMBL" id="SVA66147.1"/>
    </source>
</evidence>
<name>A0A381XPL3_9ZZZZ</name>
<feature type="non-terminal residue" evidence="2">
    <location>
        <position position="1"/>
    </location>
</feature>
<reference evidence="2" key="1">
    <citation type="submission" date="2018-05" db="EMBL/GenBank/DDBJ databases">
        <authorList>
            <person name="Lanie J.A."/>
            <person name="Ng W.-L."/>
            <person name="Kazmierczak K.M."/>
            <person name="Andrzejewski T.M."/>
            <person name="Davidsen T.M."/>
            <person name="Wayne K.J."/>
            <person name="Tettelin H."/>
            <person name="Glass J.I."/>
            <person name="Rusch D."/>
            <person name="Podicherti R."/>
            <person name="Tsui H.-C.T."/>
            <person name="Winkler M.E."/>
        </authorList>
    </citation>
    <scope>NUCLEOTIDE SEQUENCE</scope>
</reference>
<feature type="non-terminal residue" evidence="2">
    <location>
        <position position="66"/>
    </location>
</feature>
<keyword evidence="1" id="KW-1133">Transmembrane helix</keyword>
<proteinExistence type="predicted"/>
<evidence type="ECO:0000256" key="1">
    <source>
        <dbReference type="SAM" id="Phobius"/>
    </source>
</evidence>
<sequence>LTSNAESLIPEETDIYEDPPFGDRIRSLSSSSLRTLRSNPNLLIGSTILTIMVLIALLTLLPTHSI</sequence>
<accession>A0A381XPL3</accession>
<keyword evidence="1" id="KW-0812">Transmembrane</keyword>
<dbReference type="EMBL" id="UINC01015764">
    <property type="protein sequence ID" value="SVA66147.1"/>
    <property type="molecule type" value="Genomic_DNA"/>
</dbReference>
<feature type="transmembrane region" description="Helical" evidence="1">
    <location>
        <begin position="42"/>
        <end position="61"/>
    </location>
</feature>
<keyword evidence="1" id="KW-0472">Membrane</keyword>
<organism evidence="2">
    <name type="scientific">marine metagenome</name>
    <dbReference type="NCBI Taxonomy" id="408172"/>
    <lineage>
        <taxon>unclassified sequences</taxon>
        <taxon>metagenomes</taxon>
        <taxon>ecological metagenomes</taxon>
    </lineage>
</organism>
<protein>
    <submittedName>
        <fullName evidence="2">Uncharacterized protein</fullName>
    </submittedName>
</protein>